<dbReference type="Pfam" id="PF00300">
    <property type="entry name" value="His_Phos_1"/>
    <property type="match status" value="1"/>
</dbReference>
<dbReference type="Proteomes" id="UP000297318">
    <property type="component" value="Unassembled WGS sequence"/>
</dbReference>
<dbReference type="EMBL" id="RHPJ01000002">
    <property type="protein sequence ID" value="TGO05140.1"/>
    <property type="molecule type" value="Genomic_DNA"/>
</dbReference>
<dbReference type="PANTHER" id="PTHR48100:SF1">
    <property type="entry name" value="HISTIDINE PHOSPHATASE FAMILY PROTEIN-RELATED"/>
    <property type="match status" value="1"/>
</dbReference>
<accession>A0A4Z1E1A6</accession>
<organism evidence="5 6">
    <name type="scientific">Serinibacter arcticus</name>
    <dbReference type="NCBI Taxonomy" id="1655435"/>
    <lineage>
        <taxon>Bacteria</taxon>
        <taxon>Bacillati</taxon>
        <taxon>Actinomycetota</taxon>
        <taxon>Actinomycetes</taxon>
        <taxon>Micrococcales</taxon>
        <taxon>Beutenbergiaceae</taxon>
        <taxon>Serinibacter</taxon>
    </lineage>
</organism>
<sequence length="199" mass="21785">MRRLALVRHGQTDWNIQRRYQGWEGLDLNEVGRTQAREAAEHLRRLGAALGAEWSWLTSSTSPRAMQTALIVGEHLGLVPHDLQHADLRERGFGVAEGMLIEEARTRWPTREYPGGESVEAVLDRALRGLDAVALAHLGLDGVLVTHGTTLRLVVGHLTGEDPGSLPNGAIAVIEGEPGAWRTIVHPSGTTTSERAHRR</sequence>
<evidence type="ECO:0000256" key="3">
    <source>
        <dbReference type="PIRSR" id="PIRSR613078-1"/>
    </source>
</evidence>
<dbReference type="GO" id="GO:0005737">
    <property type="term" value="C:cytoplasm"/>
    <property type="evidence" value="ECO:0007669"/>
    <property type="project" value="TreeGrafter"/>
</dbReference>
<reference evidence="5 6" key="1">
    <citation type="submission" date="2018-11" db="EMBL/GenBank/DDBJ databases">
        <title>Complete genome sequencing of the Actinobacteria Serinibacter sp. K3-2.</title>
        <authorList>
            <person name="Rakitin A.L."/>
            <person name="Beletsky A.V."/>
            <person name="Mardanov A.V."/>
            <person name="Ravin N.V."/>
            <person name="Gromova A.S."/>
            <person name="Filippova S.N."/>
            <person name="Gal'Chenko V.F."/>
        </authorList>
    </citation>
    <scope>NUCLEOTIDE SEQUENCE [LARGE SCALE GENOMIC DNA]</scope>
    <source>
        <strain evidence="5 6">K3-2</strain>
    </source>
</reference>
<feature type="active site" description="Proton donor/acceptor" evidence="3">
    <location>
        <position position="90"/>
    </location>
</feature>
<dbReference type="GO" id="GO:0016791">
    <property type="term" value="F:phosphatase activity"/>
    <property type="evidence" value="ECO:0007669"/>
    <property type="project" value="TreeGrafter"/>
</dbReference>
<dbReference type="Gene3D" id="3.40.50.1240">
    <property type="entry name" value="Phosphoglycerate mutase-like"/>
    <property type="match status" value="1"/>
</dbReference>
<dbReference type="OrthoDB" id="4697614at2"/>
<keyword evidence="1" id="KW-0324">Glycolysis</keyword>
<evidence type="ECO:0000256" key="1">
    <source>
        <dbReference type="ARBA" id="ARBA00023152"/>
    </source>
</evidence>
<dbReference type="InterPro" id="IPR013078">
    <property type="entry name" value="His_Pase_superF_clade-1"/>
</dbReference>
<dbReference type="InterPro" id="IPR029033">
    <property type="entry name" value="His_PPase_superfam"/>
</dbReference>
<feature type="active site" description="Tele-phosphohistidine intermediate" evidence="3">
    <location>
        <position position="9"/>
    </location>
</feature>
<dbReference type="RefSeq" id="WP_135849194.1">
    <property type="nucleotide sequence ID" value="NZ_RHPJ01000002.1"/>
</dbReference>
<protein>
    <submittedName>
        <fullName evidence="5">Phosphoglycerate mutase</fullName>
    </submittedName>
</protein>
<keyword evidence="2" id="KW-0413">Isomerase</keyword>
<dbReference type="InterPro" id="IPR050275">
    <property type="entry name" value="PGM_Phosphatase"/>
</dbReference>
<evidence type="ECO:0000256" key="4">
    <source>
        <dbReference type="PIRSR" id="PIRSR613078-2"/>
    </source>
</evidence>
<keyword evidence="6" id="KW-1185">Reference proteome</keyword>
<dbReference type="PANTHER" id="PTHR48100">
    <property type="entry name" value="BROAD-SPECIFICITY PHOSPHATASE YOR283W-RELATED"/>
    <property type="match status" value="1"/>
</dbReference>
<feature type="binding site" evidence="4">
    <location>
        <begin position="8"/>
        <end position="15"/>
    </location>
    <ligand>
        <name>substrate</name>
    </ligand>
</feature>
<gene>
    <name evidence="5" type="ORF">SERN_1144</name>
</gene>
<dbReference type="CDD" id="cd07067">
    <property type="entry name" value="HP_PGM_like"/>
    <property type="match status" value="1"/>
</dbReference>
<dbReference type="PROSITE" id="PS00175">
    <property type="entry name" value="PG_MUTASE"/>
    <property type="match status" value="1"/>
</dbReference>
<dbReference type="InterPro" id="IPR001345">
    <property type="entry name" value="PG/BPGM_mutase_AS"/>
</dbReference>
<feature type="binding site" evidence="4">
    <location>
        <position position="64"/>
    </location>
    <ligand>
        <name>substrate</name>
    </ligand>
</feature>
<evidence type="ECO:0000313" key="6">
    <source>
        <dbReference type="Proteomes" id="UP000297318"/>
    </source>
</evidence>
<proteinExistence type="predicted"/>
<evidence type="ECO:0000313" key="5">
    <source>
        <dbReference type="EMBL" id="TGO05140.1"/>
    </source>
</evidence>
<dbReference type="SUPFAM" id="SSF53254">
    <property type="entry name" value="Phosphoglycerate mutase-like"/>
    <property type="match status" value="1"/>
</dbReference>
<name>A0A4Z1E1A6_9MICO</name>
<dbReference type="SMART" id="SM00855">
    <property type="entry name" value="PGAM"/>
    <property type="match status" value="1"/>
</dbReference>
<dbReference type="AlphaFoldDB" id="A0A4Z1E1A6"/>
<comment type="caution">
    <text evidence="5">The sequence shown here is derived from an EMBL/GenBank/DDBJ whole genome shotgun (WGS) entry which is preliminary data.</text>
</comment>
<evidence type="ECO:0000256" key="2">
    <source>
        <dbReference type="ARBA" id="ARBA00023235"/>
    </source>
</evidence>